<dbReference type="EMBL" id="JAEMNX010000003">
    <property type="protein sequence ID" value="MBJ7537218.1"/>
    <property type="molecule type" value="Genomic_DNA"/>
</dbReference>
<dbReference type="PANTHER" id="PTHR43792">
    <property type="entry name" value="GNAT FAMILY, PUTATIVE (AFU_ORTHOLOGUE AFUA_3G00765)-RELATED-RELATED"/>
    <property type="match status" value="1"/>
</dbReference>
<evidence type="ECO:0000259" key="1">
    <source>
        <dbReference type="PROSITE" id="PS51186"/>
    </source>
</evidence>
<accession>A0A934N1Y5</accession>
<dbReference type="PANTHER" id="PTHR43792:SF1">
    <property type="entry name" value="N-ACETYLTRANSFERASE DOMAIN-CONTAINING PROTEIN"/>
    <property type="match status" value="1"/>
</dbReference>
<evidence type="ECO:0000313" key="2">
    <source>
        <dbReference type="EMBL" id="MBJ7537218.1"/>
    </source>
</evidence>
<dbReference type="Proteomes" id="UP000628710">
    <property type="component" value="Unassembled WGS sequence"/>
</dbReference>
<dbReference type="RefSeq" id="WP_199467354.1">
    <property type="nucleotide sequence ID" value="NZ_JAEMNX010000003.1"/>
</dbReference>
<keyword evidence="3" id="KW-1185">Reference proteome</keyword>
<name>A0A934N1Y5_9GAMM</name>
<sequence>MKFLGPRRALNDSEAKKWFESELESPSRFVVAESGSDELIGFCGVKSEKGIFDFGYFLREKFWGRRIATESCKLVLQTIASEFDLSKLKIFIANENTASQQVAEKLSWQRTVNFTKDGEEGHLYSTM</sequence>
<gene>
    <name evidence="2" type="ORF">I8J31_05940</name>
</gene>
<dbReference type="AlphaFoldDB" id="A0A934N1Y5"/>
<protein>
    <submittedName>
        <fullName evidence="2">GNAT family N-acetyltransferase</fullName>
    </submittedName>
</protein>
<organism evidence="2 3">
    <name type="scientific">Marinomonas transparens</name>
    <dbReference type="NCBI Taxonomy" id="2795388"/>
    <lineage>
        <taxon>Bacteria</taxon>
        <taxon>Pseudomonadati</taxon>
        <taxon>Pseudomonadota</taxon>
        <taxon>Gammaproteobacteria</taxon>
        <taxon>Oceanospirillales</taxon>
        <taxon>Oceanospirillaceae</taxon>
        <taxon>Marinomonas</taxon>
    </lineage>
</organism>
<dbReference type="Gene3D" id="3.40.630.30">
    <property type="match status" value="1"/>
</dbReference>
<dbReference type="InterPro" id="IPR000182">
    <property type="entry name" value="GNAT_dom"/>
</dbReference>
<dbReference type="InterPro" id="IPR051531">
    <property type="entry name" value="N-acetyltransferase"/>
</dbReference>
<dbReference type="GO" id="GO:0016747">
    <property type="term" value="F:acyltransferase activity, transferring groups other than amino-acyl groups"/>
    <property type="evidence" value="ECO:0007669"/>
    <property type="project" value="InterPro"/>
</dbReference>
<dbReference type="SUPFAM" id="SSF55729">
    <property type="entry name" value="Acyl-CoA N-acyltransferases (Nat)"/>
    <property type="match status" value="1"/>
</dbReference>
<feature type="domain" description="N-acetyltransferase" evidence="1">
    <location>
        <begin position="1"/>
        <end position="127"/>
    </location>
</feature>
<dbReference type="Pfam" id="PF13302">
    <property type="entry name" value="Acetyltransf_3"/>
    <property type="match status" value="1"/>
</dbReference>
<dbReference type="InterPro" id="IPR016181">
    <property type="entry name" value="Acyl_CoA_acyltransferase"/>
</dbReference>
<reference evidence="2" key="1">
    <citation type="submission" date="2020-12" db="EMBL/GenBank/DDBJ databases">
        <title>Marinomonas arctica sp. nov., a psychrotolerant bacterium isolated from the Arctic.</title>
        <authorList>
            <person name="Zhang Y."/>
        </authorList>
    </citation>
    <scope>NUCLEOTIDE SEQUENCE</scope>
    <source>
        <strain evidence="2">C1424</strain>
    </source>
</reference>
<evidence type="ECO:0000313" key="3">
    <source>
        <dbReference type="Proteomes" id="UP000628710"/>
    </source>
</evidence>
<comment type="caution">
    <text evidence="2">The sequence shown here is derived from an EMBL/GenBank/DDBJ whole genome shotgun (WGS) entry which is preliminary data.</text>
</comment>
<proteinExistence type="predicted"/>
<dbReference type="PROSITE" id="PS51186">
    <property type="entry name" value="GNAT"/>
    <property type="match status" value="1"/>
</dbReference>